<feature type="region of interest" description="Disordered" evidence="5">
    <location>
        <begin position="36"/>
        <end position="58"/>
    </location>
</feature>
<dbReference type="InterPro" id="IPR024757">
    <property type="entry name" value="FtsZ_C"/>
</dbReference>
<evidence type="ECO:0000259" key="6">
    <source>
        <dbReference type="SMART" id="SM00864"/>
    </source>
</evidence>
<dbReference type="SMART" id="SM00865">
    <property type="entry name" value="Tubulin_C"/>
    <property type="match status" value="1"/>
</dbReference>
<comment type="similarity">
    <text evidence="1">Belongs to the FtsZ family.</text>
</comment>
<dbReference type="SMART" id="SM00864">
    <property type="entry name" value="Tubulin"/>
    <property type="match status" value="1"/>
</dbReference>
<dbReference type="InterPro" id="IPR003008">
    <property type="entry name" value="Tubulin_FtsZ_GTPase"/>
</dbReference>
<name>Q9M7M6_9STRA</name>
<dbReference type="InterPro" id="IPR008280">
    <property type="entry name" value="Tub_FtsZ_C"/>
</dbReference>
<proteinExistence type="evidence at transcript level"/>
<dbReference type="PANTHER" id="PTHR30314:SF3">
    <property type="entry name" value="MITOCHONDRIAL DIVISION PROTEIN FSZA"/>
    <property type="match status" value="1"/>
</dbReference>
<dbReference type="FunFam" id="3.30.1330.20:FF:000011">
    <property type="entry name" value="Cell division protein FtsZ"/>
    <property type="match status" value="1"/>
</dbReference>
<evidence type="ECO:0000256" key="3">
    <source>
        <dbReference type="ARBA" id="ARBA00022741"/>
    </source>
</evidence>
<dbReference type="SUPFAM" id="SSF55307">
    <property type="entry name" value="Tubulin C-terminal domain-like"/>
    <property type="match status" value="1"/>
</dbReference>
<dbReference type="InterPro" id="IPR037103">
    <property type="entry name" value="Tubulin/FtsZ-like_C"/>
</dbReference>
<evidence type="ECO:0000256" key="1">
    <source>
        <dbReference type="ARBA" id="ARBA00009690"/>
    </source>
</evidence>
<evidence type="ECO:0000256" key="2">
    <source>
        <dbReference type="ARBA" id="ARBA00022490"/>
    </source>
</evidence>
<dbReference type="CDD" id="cd02201">
    <property type="entry name" value="FtsZ_type1"/>
    <property type="match status" value="1"/>
</dbReference>
<dbReference type="InterPro" id="IPR018316">
    <property type="entry name" value="Tubulin/FtsZ_2-layer-sand-dom"/>
</dbReference>
<dbReference type="InterPro" id="IPR020805">
    <property type="entry name" value="Cell_div_FtsZ_CS"/>
</dbReference>
<accession>Q9M7M6</accession>
<reference evidence="8" key="1">
    <citation type="journal article" date="2000" name="Science">
        <title>Mitochondrial FtsZ in a chromophyte alga.</title>
        <authorList>
            <person name="Beech P.L."/>
            <person name="Nheu T."/>
            <person name="Schultz T."/>
            <person name="Herbert S."/>
            <person name="Lithgow T."/>
            <person name="Gilson P.R."/>
            <person name="McFadden G.I."/>
        </authorList>
    </citation>
    <scope>NUCLEOTIDE SEQUENCE</scope>
    <source>
        <strain evidence="8">MUCC 294</strain>
    </source>
</reference>
<evidence type="ECO:0000256" key="5">
    <source>
        <dbReference type="SAM" id="MobiDB-lite"/>
    </source>
</evidence>
<dbReference type="InterPro" id="IPR045061">
    <property type="entry name" value="FtsZ/CetZ"/>
</dbReference>
<gene>
    <name evidence="8" type="primary">MsFtsZ-mt</name>
</gene>
<dbReference type="PANTHER" id="PTHR30314">
    <property type="entry name" value="CELL DIVISION PROTEIN FTSZ-RELATED"/>
    <property type="match status" value="1"/>
</dbReference>
<dbReference type="HAMAP" id="MF_00909">
    <property type="entry name" value="FtsZ"/>
    <property type="match status" value="1"/>
</dbReference>
<dbReference type="Gene3D" id="3.40.50.1440">
    <property type="entry name" value="Tubulin/FtsZ, GTPase domain"/>
    <property type="match status" value="1"/>
</dbReference>
<protein>
    <submittedName>
        <fullName evidence="8">FtsZ</fullName>
    </submittedName>
</protein>
<dbReference type="GO" id="GO:0005737">
    <property type="term" value="C:cytoplasm"/>
    <property type="evidence" value="ECO:0007669"/>
    <property type="project" value="TreeGrafter"/>
</dbReference>
<keyword evidence="4" id="KW-0342">GTP-binding</keyword>
<dbReference type="GO" id="GO:0032153">
    <property type="term" value="C:cell division site"/>
    <property type="evidence" value="ECO:0007669"/>
    <property type="project" value="TreeGrafter"/>
</dbReference>
<dbReference type="PRINTS" id="PR00423">
    <property type="entry name" value="CELLDVISFTSZ"/>
</dbReference>
<evidence type="ECO:0000259" key="7">
    <source>
        <dbReference type="SMART" id="SM00865"/>
    </source>
</evidence>
<dbReference type="GO" id="GO:0005525">
    <property type="term" value="F:GTP binding"/>
    <property type="evidence" value="ECO:0007669"/>
    <property type="project" value="UniProtKB-KW"/>
</dbReference>
<dbReference type="Pfam" id="PF12327">
    <property type="entry name" value="FtsZ_C"/>
    <property type="match status" value="1"/>
</dbReference>
<dbReference type="PROSITE" id="PS01135">
    <property type="entry name" value="FTSZ_2"/>
    <property type="match status" value="1"/>
</dbReference>
<dbReference type="NCBIfam" id="TIGR00065">
    <property type="entry name" value="ftsZ"/>
    <property type="match status" value="1"/>
</dbReference>
<keyword evidence="3" id="KW-0547">Nucleotide-binding</keyword>
<dbReference type="Gene3D" id="3.30.1330.20">
    <property type="entry name" value="Tubulin/FtsZ, C-terminal domain"/>
    <property type="match status" value="1"/>
</dbReference>
<feature type="domain" description="Tubulin/FtsZ GTPase" evidence="6">
    <location>
        <begin position="81"/>
        <end position="273"/>
    </location>
</feature>
<sequence length="401" mass="42337">MRITGANRILSLSRIRHFSDGASLNKAFLRSVKPGVKPEQYDSRSGNSSQAQSTEHVKDKFVEPGNLRFRTGEYITEFLPKICVFGVGGGGCNAVNNMIARKLSGVEFVCANTDAQHLSTCLTENKLQLGKESTQGLGCGANPESGRRAAEESKEEIARYIADANMVFITAGMGGGTGTGAAPVVAEVCMEKDILTVAVVTKPFSFEGKHRARLANEGIRSLEDRVDTLIIIPNQNIFKLINASTSMADAFGLADDILLAGVKSITDLMVRPGLINLDFADVRTVMSGMGHAIMGTGQAEGEDRAIRAANDALNNPLLGGDFSVRSAKGMLVNITGGKDLTLVEVDAAAQRITSEIEDEDANVIFGSSFDESLQGSIRVSIVATGIEAPGAAAATAAPVIR</sequence>
<dbReference type="FunFam" id="3.40.50.1440:FF:000001">
    <property type="entry name" value="Cell division protein FtsZ"/>
    <property type="match status" value="1"/>
</dbReference>
<dbReference type="SUPFAM" id="SSF52490">
    <property type="entry name" value="Tubulin nucleotide-binding domain-like"/>
    <property type="match status" value="1"/>
</dbReference>
<dbReference type="InterPro" id="IPR036525">
    <property type="entry name" value="Tubulin/FtsZ_GTPase_sf"/>
</dbReference>
<dbReference type="GO" id="GO:0003924">
    <property type="term" value="F:GTPase activity"/>
    <property type="evidence" value="ECO:0007669"/>
    <property type="project" value="InterPro"/>
</dbReference>
<evidence type="ECO:0000256" key="4">
    <source>
        <dbReference type="ARBA" id="ARBA00023134"/>
    </source>
</evidence>
<dbReference type="Pfam" id="PF00091">
    <property type="entry name" value="Tubulin"/>
    <property type="match status" value="1"/>
</dbReference>
<dbReference type="InterPro" id="IPR000158">
    <property type="entry name" value="Cell_div_FtsZ"/>
</dbReference>
<organism evidence="8">
    <name type="scientific">Mallomonas splendens</name>
    <dbReference type="NCBI Taxonomy" id="52552"/>
    <lineage>
        <taxon>Eukaryota</taxon>
        <taxon>Sar</taxon>
        <taxon>Stramenopiles</taxon>
        <taxon>Ochrophyta</taxon>
        <taxon>Synurophyceae</taxon>
        <taxon>Synurales</taxon>
        <taxon>Mallomonadaceae</taxon>
        <taxon>Mallomonas</taxon>
    </lineage>
</organism>
<feature type="domain" description="Tubulin/FtsZ 2-layer sandwich" evidence="7">
    <location>
        <begin position="275"/>
        <end position="395"/>
    </location>
</feature>
<feature type="compositionally biased region" description="Polar residues" evidence="5">
    <location>
        <begin position="43"/>
        <end position="54"/>
    </location>
</feature>
<dbReference type="AlphaFoldDB" id="Q9M7M6"/>
<dbReference type="GO" id="GO:0051301">
    <property type="term" value="P:cell division"/>
    <property type="evidence" value="ECO:0007669"/>
    <property type="project" value="TreeGrafter"/>
</dbReference>
<keyword evidence="2" id="KW-0963">Cytoplasm</keyword>
<dbReference type="EMBL" id="AF120116">
    <property type="protein sequence ID" value="AAF35432.1"/>
    <property type="molecule type" value="mRNA"/>
</dbReference>
<evidence type="ECO:0000313" key="8">
    <source>
        <dbReference type="EMBL" id="AAF35432.1"/>
    </source>
</evidence>